<gene>
    <name evidence="1" type="ORF">SAMN02910432_01692</name>
</gene>
<sequence>MRYEGMENAPERAVESCIWFYDGSAEARVYYTKSASKIIKGSEQMEIYELLNYINATFFPRTGDGVGQGLYDSQYLYLGRLYKTEDGYDDLTYTMVIPYDFYELTPIETADFLTIVCPDYLNRLSIGIFGLLLGKISLEEAKKNIETQFSE</sequence>
<dbReference type="AlphaFoldDB" id="A0A1I2SHA0"/>
<organism evidence="1 2">
    <name type="scientific">Ligilactobacillus ruminis DSM 20403 = NBRC 102161</name>
    <dbReference type="NCBI Taxonomy" id="1423798"/>
    <lineage>
        <taxon>Bacteria</taxon>
        <taxon>Bacillati</taxon>
        <taxon>Bacillota</taxon>
        <taxon>Bacilli</taxon>
        <taxon>Lactobacillales</taxon>
        <taxon>Lactobacillaceae</taxon>
        <taxon>Ligilactobacillus</taxon>
    </lineage>
</organism>
<dbReference type="EMBL" id="FOPI01000030">
    <property type="protein sequence ID" value="SFG52102.1"/>
    <property type="molecule type" value="Genomic_DNA"/>
</dbReference>
<dbReference type="OrthoDB" id="2070690at2"/>
<protein>
    <submittedName>
        <fullName evidence="1">Uncharacterized protein</fullName>
    </submittedName>
</protein>
<proteinExistence type="predicted"/>
<dbReference type="Proteomes" id="UP000182635">
    <property type="component" value="Unassembled WGS sequence"/>
</dbReference>
<reference evidence="2" key="1">
    <citation type="submission" date="2016-10" db="EMBL/GenBank/DDBJ databases">
        <authorList>
            <person name="Varghese N."/>
            <person name="Submissions S."/>
        </authorList>
    </citation>
    <scope>NUCLEOTIDE SEQUENCE [LARGE SCALE GENOMIC DNA]</scope>
    <source>
        <strain evidence="2">DSM 20403</strain>
    </source>
</reference>
<accession>A0A1I2SHA0</accession>
<evidence type="ECO:0000313" key="2">
    <source>
        <dbReference type="Proteomes" id="UP000182635"/>
    </source>
</evidence>
<dbReference type="GeneID" id="29801906"/>
<evidence type="ECO:0000313" key="1">
    <source>
        <dbReference type="EMBL" id="SFG52102.1"/>
    </source>
</evidence>
<dbReference type="RefSeq" id="WP_014072932.1">
    <property type="nucleotide sequence ID" value="NZ_AYYL01000030.1"/>
</dbReference>
<name>A0A1I2SHA0_9LACO</name>